<dbReference type="GO" id="GO:0005524">
    <property type="term" value="F:ATP binding"/>
    <property type="evidence" value="ECO:0007669"/>
    <property type="project" value="UniProtKB-KW"/>
</dbReference>
<comment type="caution">
    <text evidence="7">The sequence shown here is derived from an EMBL/GenBank/DDBJ whole genome shotgun (WGS) entry which is preliminary data.</text>
</comment>
<evidence type="ECO:0000313" key="8">
    <source>
        <dbReference type="Proteomes" id="UP001530400"/>
    </source>
</evidence>
<keyword evidence="4" id="KW-0067">ATP-binding</keyword>
<dbReference type="InterPro" id="IPR045540">
    <property type="entry name" value="YegS/DAGK_C"/>
</dbReference>
<evidence type="ECO:0000256" key="4">
    <source>
        <dbReference type="ARBA" id="ARBA00022840"/>
    </source>
</evidence>
<dbReference type="Gene3D" id="3.40.50.10330">
    <property type="entry name" value="Probable inorganic polyphosphate/atp-NAD kinase, domain 1"/>
    <property type="match status" value="1"/>
</dbReference>
<keyword evidence="3" id="KW-0418">Kinase</keyword>
<keyword evidence="8" id="KW-1185">Reference proteome</keyword>
<keyword evidence="2" id="KW-0547">Nucleotide-binding</keyword>
<gene>
    <name evidence="7" type="ORF">ACHAWO_002768</name>
</gene>
<reference evidence="7 8" key="1">
    <citation type="submission" date="2024-10" db="EMBL/GenBank/DDBJ databases">
        <title>Updated reference genomes for cyclostephanoid diatoms.</title>
        <authorList>
            <person name="Roberts W.R."/>
            <person name="Alverson A.J."/>
        </authorList>
    </citation>
    <scope>NUCLEOTIDE SEQUENCE [LARGE SCALE GENOMIC DNA]</scope>
    <source>
        <strain evidence="7 8">AJA010-31</strain>
    </source>
</reference>
<evidence type="ECO:0000256" key="5">
    <source>
        <dbReference type="SAM" id="MobiDB-lite"/>
    </source>
</evidence>
<feature type="domain" description="DAGKc" evidence="6">
    <location>
        <begin position="202"/>
        <end position="383"/>
    </location>
</feature>
<protein>
    <recommendedName>
        <fullName evidence="6">DAGKc domain-containing protein</fullName>
    </recommendedName>
</protein>
<organism evidence="7 8">
    <name type="scientific">Cyclotella atomus</name>
    <dbReference type="NCBI Taxonomy" id="382360"/>
    <lineage>
        <taxon>Eukaryota</taxon>
        <taxon>Sar</taxon>
        <taxon>Stramenopiles</taxon>
        <taxon>Ochrophyta</taxon>
        <taxon>Bacillariophyta</taxon>
        <taxon>Coscinodiscophyceae</taxon>
        <taxon>Thalassiosirophycidae</taxon>
        <taxon>Stephanodiscales</taxon>
        <taxon>Stephanodiscaceae</taxon>
        <taxon>Cyclotella</taxon>
    </lineage>
</organism>
<dbReference type="SUPFAM" id="SSF111331">
    <property type="entry name" value="NAD kinase/diacylglycerol kinase-like"/>
    <property type="match status" value="1"/>
</dbReference>
<dbReference type="InterPro" id="IPR017438">
    <property type="entry name" value="ATP-NAD_kinase_N"/>
</dbReference>
<dbReference type="Pfam" id="PF00781">
    <property type="entry name" value="DAGK_cat"/>
    <property type="match status" value="1"/>
</dbReference>
<sequence>MCQTEPQMQWPTAATSRIRVSCIDHEVVGQHRKCQRCTSGDVDSEEQYYRLFYNEHIGTIELVPTEEDFDMDSRQVYDDANTGIENEPTYQSYIATMKDANRTVADSFHPDNVIGVNLSLEYNMQNPNTFHGMQRYSSNATINIYAYPKMSKGKICTKGRRSACHKKYAIDSRGCEDFRDARLLIDAIRSLACLQSNFHNSNNPSRYLVILNPFSGGGGVPSKTGAKHIYETRLNPMLEQAGIEHDVLVTGRGGHARDRMSVRNRSESQDAATETSEPEQLDSKLSEMITDSEVKDISEYKAIIAMGGDGILFEIMQGIHARADEKEILEMVKFGIIGCGTSNGLAKSILHWSDEDYGPLESIFHICKGNTAPLDIASYQLANSSKSYTSFLTYTWGLIADCDLDSECLRWIGSLRQDVWAVYRGILFPKVYRARFSYLPPGSAGKGTITMPEFDKPLPEDWVTIEDDFKVFWVSNVSHPAYNMHLCPMSKMNDGLFHIVIVRASCSRLRFLELVLKLESGDHINCKDTEVVDCIAYRLEPLSDNSHNDLDGELIEPGPIQACVVPSGAQFFAGKVANQR</sequence>
<dbReference type="Proteomes" id="UP001530400">
    <property type="component" value="Unassembled WGS sequence"/>
</dbReference>
<accession>A0ABD3ND96</accession>
<evidence type="ECO:0000256" key="2">
    <source>
        <dbReference type="ARBA" id="ARBA00022741"/>
    </source>
</evidence>
<dbReference type="PANTHER" id="PTHR12358">
    <property type="entry name" value="SPHINGOSINE KINASE"/>
    <property type="match status" value="1"/>
</dbReference>
<dbReference type="Gene3D" id="2.60.200.40">
    <property type="match status" value="1"/>
</dbReference>
<evidence type="ECO:0000313" key="7">
    <source>
        <dbReference type="EMBL" id="KAL3774025.1"/>
    </source>
</evidence>
<dbReference type="GO" id="GO:0016301">
    <property type="term" value="F:kinase activity"/>
    <property type="evidence" value="ECO:0007669"/>
    <property type="project" value="UniProtKB-KW"/>
</dbReference>
<evidence type="ECO:0000256" key="1">
    <source>
        <dbReference type="ARBA" id="ARBA00022679"/>
    </source>
</evidence>
<dbReference type="AlphaFoldDB" id="A0ABD3ND96"/>
<keyword evidence="1" id="KW-0808">Transferase</keyword>
<evidence type="ECO:0000259" key="6">
    <source>
        <dbReference type="PROSITE" id="PS50146"/>
    </source>
</evidence>
<evidence type="ECO:0000256" key="3">
    <source>
        <dbReference type="ARBA" id="ARBA00022777"/>
    </source>
</evidence>
<dbReference type="Pfam" id="PF19279">
    <property type="entry name" value="YegS_C"/>
    <property type="match status" value="1"/>
</dbReference>
<proteinExistence type="predicted"/>
<dbReference type="PROSITE" id="PS50146">
    <property type="entry name" value="DAGK"/>
    <property type="match status" value="1"/>
</dbReference>
<dbReference type="PANTHER" id="PTHR12358:SF31">
    <property type="entry name" value="ACYLGLYCEROL KINASE, MITOCHONDRIAL"/>
    <property type="match status" value="1"/>
</dbReference>
<feature type="region of interest" description="Disordered" evidence="5">
    <location>
        <begin position="254"/>
        <end position="284"/>
    </location>
</feature>
<dbReference type="InterPro" id="IPR001206">
    <property type="entry name" value="Diacylglycerol_kinase_cat_dom"/>
</dbReference>
<name>A0ABD3ND96_9STRA</name>
<dbReference type="InterPro" id="IPR016064">
    <property type="entry name" value="NAD/diacylglycerol_kinase_sf"/>
</dbReference>
<dbReference type="EMBL" id="JALLPJ020001212">
    <property type="protein sequence ID" value="KAL3774025.1"/>
    <property type="molecule type" value="Genomic_DNA"/>
</dbReference>
<dbReference type="InterPro" id="IPR050187">
    <property type="entry name" value="Lipid_Phosphate_FormReg"/>
</dbReference>
<feature type="compositionally biased region" description="Basic and acidic residues" evidence="5">
    <location>
        <begin position="255"/>
        <end position="268"/>
    </location>
</feature>